<dbReference type="InterPro" id="IPR050266">
    <property type="entry name" value="AB_hydrolase_sf"/>
</dbReference>
<keyword evidence="3" id="KW-1185">Reference proteome</keyword>
<name>K0JYU3_SACES</name>
<protein>
    <recommendedName>
        <fullName evidence="1">AB hydrolase-1 domain-containing protein</fullName>
    </recommendedName>
</protein>
<evidence type="ECO:0000313" key="3">
    <source>
        <dbReference type="Proteomes" id="UP000006281"/>
    </source>
</evidence>
<reference evidence="2 3" key="1">
    <citation type="journal article" date="2012" name="BMC Genomics">
        <title>Complete genome sequence of Saccharothrix espanaensis DSM 44229T and comparison to the other completely sequenced Pseudonocardiaceae.</title>
        <authorList>
            <person name="Strobel T."/>
            <person name="Al-Dilaimi A."/>
            <person name="Blom J."/>
            <person name="Gessner A."/>
            <person name="Kalinowski J."/>
            <person name="Luzhetska M."/>
            <person name="Puhler A."/>
            <person name="Szczepanowski R."/>
            <person name="Bechthold A."/>
            <person name="Ruckert C."/>
        </authorList>
    </citation>
    <scope>NUCLEOTIDE SEQUENCE [LARGE SCALE GENOMIC DNA]</scope>
    <source>
        <strain evidence="3">ATCC 51144 / DSM 44229 / JCM 9112 / NBRC 15066 / NRRL 15764</strain>
    </source>
</reference>
<accession>K0JYU3</accession>
<proteinExistence type="predicted"/>
<dbReference type="HOGENOM" id="CLU_020336_27_3_11"/>
<dbReference type="KEGG" id="sesp:BN6_25600"/>
<dbReference type="PANTHER" id="PTHR43798:SF33">
    <property type="entry name" value="HYDROLASE, PUTATIVE (AFU_ORTHOLOGUE AFUA_2G14860)-RELATED"/>
    <property type="match status" value="1"/>
</dbReference>
<dbReference type="PATRIC" id="fig|1179773.3.peg.2566"/>
<dbReference type="BioCyc" id="SESP1179773:BN6_RS12430-MONOMER"/>
<dbReference type="Pfam" id="PF00561">
    <property type="entry name" value="Abhydrolase_1"/>
    <property type="match status" value="1"/>
</dbReference>
<dbReference type="STRING" id="1179773.BN6_25600"/>
<evidence type="ECO:0000313" key="2">
    <source>
        <dbReference type="EMBL" id="CCH29874.1"/>
    </source>
</evidence>
<dbReference type="Proteomes" id="UP000006281">
    <property type="component" value="Chromosome"/>
</dbReference>
<dbReference type="Gene3D" id="3.40.50.1820">
    <property type="entry name" value="alpha/beta hydrolase"/>
    <property type="match status" value="1"/>
</dbReference>
<dbReference type="PANTHER" id="PTHR43798">
    <property type="entry name" value="MONOACYLGLYCEROL LIPASE"/>
    <property type="match status" value="1"/>
</dbReference>
<dbReference type="InterPro" id="IPR000073">
    <property type="entry name" value="AB_hydrolase_1"/>
</dbReference>
<dbReference type="SUPFAM" id="SSF53474">
    <property type="entry name" value="alpha/beta-Hydrolases"/>
    <property type="match status" value="1"/>
</dbReference>
<feature type="domain" description="AB hydrolase-1" evidence="1">
    <location>
        <begin position="74"/>
        <end position="194"/>
    </location>
</feature>
<dbReference type="AlphaFoldDB" id="K0JYU3"/>
<dbReference type="GO" id="GO:0003824">
    <property type="term" value="F:catalytic activity"/>
    <property type="evidence" value="ECO:0007669"/>
    <property type="project" value="UniProtKB-ARBA"/>
</dbReference>
<sequence length="291" mass="31663">MPPPYFRPIRPSAGFPTVRAMDTGVFAGQEAENRYRAVYREVWATCPEPDEVLDVPTSFGPTRVYRFGSVGESLVLLPGMAATAAGWGAELARYADGHTVYAVDTLGEPGLSVQTAPIRTAVDRGLWVHEVVAGLGLARAHLVGASTGGWHATAAAVHAPQRVASVSLLDPTAVTVGFGFGVLWRAPLTRVLGWEWFLRWAGPGEDFRLVLAGIAEYRARPAPQVPFGDALRPVRVPVLAIFGRHSTVHNGERAARRMREFVPHAEVEVWECGHRIDAAERVARFVRRFGA</sequence>
<dbReference type="eggNOG" id="COG0596">
    <property type="taxonomic scope" value="Bacteria"/>
</dbReference>
<evidence type="ECO:0000259" key="1">
    <source>
        <dbReference type="Pfam" id="PF00561"/>
    </source>
</evidence>
<dbReference type="InterPro" id="IPR029058">
    <property type="entry name" value="AB_hydrolase_fold"/>
</dbReference>
<dbReference type="GO" id="GO:0016020">
    <property type="term" value="C:membrane"/>
    <property type="evidence" value="ECO:0007669"/>
    <property type="project" value="TreeGrafter"/>
</dbReference>
<dbReference type="EMBL" id="HE804045">
    <property type="protein sequence ID" value="CCH29874.1"/>
    <property type="molecule type" value="Genomic_DNA"/>
</dbReference>
<organism evidence="2 3">
    <name type="scientific">Saccharothrix espanaensis (strain ATCC 51144 / DSM 44229 / JCM 9112 / NBRC 15066 / NRRL 15764)</name>
    <dbReference type="NCBI Taxonomy" id="1179773"/>
    <lineage>
        <taxon>Bacteria</taxon>
        <taxon>Bacillati</taxon>
        <taxon>Actinomycetota</taxon>
        <taxon>Actinomycetes</taxon>
        <taxon>Pseudonocardiales</taxon>
        <taxon>Pseudonocardiaceae</taxon>
        <taxon>Saccharothrix</taxon>
    </lineage>
</organism>
<gene>
    <name evidence="2" type="ordered locus">BN6_25600</name>
</gene>